<protein>
    <submittedName>
        <fullName evidence="1">TPR repeat methyltransferase</fullName>
    </submittedName>
</protein>
<organism evidence="1 2">
    <name type="scientific">Catenuloplanes atrovinosus</name>
    <dbReference type="NCBI Taxonomy" id="137266"/>
    <lineage>
        <taxon>Bacteria</taxon>
        <taxon>Bacillati</taxon>
        <taxon>Actinomycetota</taxon>
        <taxon>Actinomycetes</taxon>
        <taxon>Micromonosporales</taxon>
        <taxon>Micromonosporaceae</taxon>
        <taxon>Catenuloplanes</taxon>
    </lineage>
</organism>
<dbReference type="GO" id="GO:0032259">
    <property type="term" value="P:methylation"/>
    <property type="evidence" value="ECO:0007669"/>
    <property type="project" value="UniProtKB-KW"/>
</dbReference>
<reference evidence="1" key="1">
    <citation type="submission" date="2023-07" db="EMBL/GenBank/DDBJ databases">
        <title>Sequencing the genomes of 1000 actinobacteria strains.</title>
        <authorList>
            <person name="Klenk H.-P."/>
        </authorList>
    </citation>
    <scope>NUCLEOTIDE SEQUENCE</scope>
    <source>
        <strain evidence="1">DSM 44707</strain>
    </source>
</reference>
<dbReference type="RefSeq" id="WP_310372828.1">
    <property type="nucleotide sequence ID" value="NZ_JAVDYB010000001.1"/>
</dbReference>
<evidence type="ECO:0000313" key="2">
    <source>
        <dbReference type="Proteomes" id="UP001183643"/>
    </source>
</evidence>
<dbReference type="AlphaFoldDB" id="A0AAE3YT00"/>
<dbReference type="EMBL" id="JAVDYB010000001">
    <property type="protein sequence ID" value="MDR7279334.1"/>
    <property type="molecule type" value="Genomic_DNA"/>
</dbReference>
<dbReference type="InterPro" id="IPR029063">
    <property type="entry name" value="SAM-dependent_MTases_sf"/>
</dbReference>
<keyword evidence="2" id="KW-1185">Reference proteome</keyword>
<sequence length="240" mass="26842">MFQNAEAVEKYETVTYAPDSYGSAINERQRAYLRRLITRSFPVRRPVQHDFACGTGRAIRLLHGAVRGAHGYDTSAEMLAKAAEVGTAARLHRIAEDGPVPVPAREDGPALVTSFRLLLNVDDSVRHRLLAFAARALPDRDAGLLVVENHGNRRSLRHLAARRRSGRRWFAELSHAEVVALLAEHGFEVVERRGFSMFPQSAYERRGVRTVARLVDRFATRLPSLSGVAVNVLYVARRHT</sequence>
<dbReference type="Proteomes" id="UP001183643">
    <property type="component" value="Unassembled WGS sequence"/>
</dbReference>
<dbReference type="Gene3D" id="3.40.50.150">
    <property type="entry name" value="Vaccinia Virus protein VP39"/>
    <property type="match status" value="1"/>
</dbReference>
<evidence type="ECO:0000313" key="1">
    <source>
        <dbReference type="EMBL" id="MDR7279334.1"/>
    </source>
</evidence>
<proteinExistence type="predicted"/>
<keyword evidence="1" id="KW-0489">Methyltransferase</keyword>
<dbReference type="GO" id="GO:0008168">
    <property type="term" value="F:methyltransferase activity"/>
    <property type="evidence" value="ECO:0007669"/>
    <property type="project" value="UniProtKB-KW"/>
</dbReference>
<name>A0AAE3YT00_9ACTN</name>
<gene>
    <name evidence="1" type="ORF">J2S41_006112</name>
</gene>
<comment type="caution">
    <text evidence="1">The sequence shown here is derived from an EMBL/GenBank/DDBJ whole genome shotgun (WGS) entry which is preliminary data.</text>
</comment>
<keyword evidence="1" id="KW-0808">Transferase</keyword>
<dbReference type="SUPFAM" id="SSF53335">
    <property type="entry name" value="S-adenosyl-L-methionine-dependent methyltransferases"/>
    <property type="match status" value="1"/>
</dbReference>
<accession>A0AAE3YT00</accession>